<evidence type="ECO:0000313" key="3">
    <source>
        <dbReference type="EMBL" id="CAC5357682.1"/>
    </source>
</evidence>
<dbReference type="PANTHER" id="PTHR25462">
    <property type="entry name" value="BONUS, ISOFORM C-RELATED"/>
    <property type="match status" value="1"/>
</dbReference>
<dbReference type="InterPro" id="IPR047153">
    <property type="entry name" value="TRIM45/56/19-like"/>
</dbReference>
<dbReference type="Gene3D" id="3.30.160.60">
    <property type="entry name" value="Classic Zinc Finger"/>
    <property type="match status" value="1"/>
</dbReference>
<dbReference type="Gene3D" id="2.130.10.10">
    <property type="entry name" value="YVTN repeat-like/Quinoprotein amine dehydrogenase"/>
    <property type="match status" value="1"/>
</dbReference>
<evidence type="ECO:0000256" key="1">
    <source>
        <dbReference type="PROSITE-ProRule" id="PRU00024"/>
    </source>
</evidence>
<evidence type="ECO:0000313" key="4">
    <source>
        <dbReference type="Proteomes" id="UP000507470"/>
    </source>
</evidence>
<dbReference type="AlphaFoldDB" id="A0A6J7ZZT2"/>
<protein>
    <recommendedName>
        <fullName evidence="2">B box-type domain-containing protein</fullName>
    </recommendedName>
</protein>
<dbReference type="EMBL" id="CACVKT020000219">
    <property type="protein sequence ID" value="CAC5357682.1"/>
    <property type="molecule type" value="Genomic_DNA"/>
</dbReference>
<dbReference type="SUPFAM" id="SSF101898">
    <property type="entry name" value="NHL repeat"/>
    <property type="match status" value="1"/>
</dbReference>
<keyword evidence="1" id="KW-0863">Zinc-finger</keyword>
<feature type="domain" description="B box-type" evidence="2">
    <location>
        <begin position="10"/>
        <end position="53"/>
    </location>
</feature>
<dbReference type="PROSITE" id="PS50119">
    <property type="entry name" value="ZF_BBOX"/>
    <property type="match status" value="1"/>
</dbReference>
<dbReference type="GO" id="GO:0008270">
    <property type="term" value="F:zinc ion binding"/>
    <property type="evidence" value="ECO:0007669"/>
    <property type="project" value="UniProtKB-KW"/>
</dbReference>
<dbReference type="GO" id="GO:0061630">
    <property type="term" value="F:ubiquitin protein ligase activity"/>
    <property type="evidence" value="ECO:0007669"/>
    <property type="project" value="TreeGrafter"/>
</dbReference>
<evidence type="ECO:0000259" key="2">
    <source>
        <dbReference type="PROSITE" id="PS50119"/>
    </source>
</evidence>
<dbReference type="InterPro" id="IPR015943">
    <property type="entry name" value="WD40/YVTN_repeat-like_dom_sf"/>
</dbReference>
<dbReference type="PANTHER" id="PTHR25462:SF299">
    <property type="entry name" value="E3 UBIQUITIN-PROTEIN LIGASE TRIM56"/>
    <property type="match status" value="1"/>
</dbReference>
<accession>A0A6J7ZZT2</accession>
<reference evidence="3 4" key="1">
    <citation type="submission" date="2020-06" db="EMBL/GenBank/DDBJ databases">
        <authorList>
            <person name="Li R."/>
            <person name="Bekaert M."/>
        </authorList>
    </citation>
    <scope>NUCLEOTIDE SEQUENCE [LARGE SCALE GENOMIC DNA]</scope>
    <source>
        <strain evidence="4">wild</strain>
    </source>
</reference>
<dbReference type="OrthoDB" id="6082856at2759"/>
<name>A0A6J7ZZT2_MYTCO</name>
<dbReference type="GO" id="GO:0045087">
    <property type="term" value="P:innate immune response"/>
    <property type="evidence" value="ECO:0007669"/>
    <property type="project" value="TreeGrafter"/>
</dbReference>
<keyword evidence="4" id="KW-1185">Reference proteome</keyword>
<keyword evidence="1" id="KW-0479">Metal-binding</keyword>
<dbReference type="GO" id="GO:0060340">
    <property type="term" value="P:positive regulation of type I interferon-mediated signaling pathway"/>
    <property type="evidence" value="ECO:0007669"/>
    <property type="project" value="TreeGrafter"/>
</dbReference>
<sequence length="346" mass="39281">MASNWKLCGICDYHQIITSSVVWCFECDEGLCGDCKEYHRISEETKDHEIAPIADNYKLPTDVLQVAQVCKIHDEKYELFCIKHDCLCCKKCVQIHTDCIDLTDINEIIKNVKTSNAFYEIEQTWLEVVENIKRISGNREDNLKWLENKKREIEAEHASELHAFLFIKQIEKDIAVEESVIKTDVLNQTKISCEINKSLQQLTAIIQKFGEINVSSDPCGLSIQKRKDRQAQIMVAPPTRIIDRLTVTLQKRITTEVSNVRGCSILPDGRMVFSSFSEQKVSVLKSDGSIDFEINNIGGTFDVVFIGNDCIAVTSSSFSNEINIIDIRKNKLRKTITVHSNNDGVA</sequence>
<organism evidence="3 4">
    <name type="scientific">Mytilus coruscus</name>
    <name type="common">Sea mussel</name>
    <dbReference type="NCBI Taxonomy" id="42192"/>
    <lineage>
        <taxon>Eukaryota</taxon>
        <taxon>Metazoa</taxon>
        <taxon>Spiralia</taxon>
        <taxon>Lophotrochozoa</taxon>
        <taxon>Mollusca</taxon>
        <taxon>Bivalvia</taxon>
        <taxon>Autobranchia</taxon>
        <taxon>Pteriomorphia</taxon>
        <taxon>Mytilida</taxon>
        <taxon>Mytiloidea</taxon>
        <taxon>Mytilidae</taxon>
        <taxon>Mytilinae</taxon>
        <taxon>Mytilus</taxon>
    </lineage>
</organism>
<dbReference type="CDD" id="cd19757">
    <property type="entry name" value="Bbox1"/>
    <property type="match status" value="1"/>
</dbReference>
<proteinExistence type="predicted"/>
<dbReference type="GO" id="GO:0005654">
    <property type="term" value="C:nucleoplasm"/>
    <property type="evidence" value="ECO:0007669"/>
    <property type="project" value="TreeGrafter"/>
</dbReference>
<keyword evidence="1" id="KW-0862">Zinc</keyword>
<dbReference type="InterPro" id="IPR000315">
    <property type="entry name" value="Znf_B-box"/>
</dbReference>
<gene>
    <name evidence="3" type="ORF">MCOR_1240</name>
</gene>
<dbReference type="Proteomes" id="UP000507470">
    <property type="component" value="Unassembled WGS sequence"/>
</dbReference>